<feature type="region of interest" description="Disordered" evidence="19">
    <location>
        <begin position="418"/>
        <end position="458"/>
    </location>
</feature>
<dbReference type="SUPFAM" id="SSF56112">
    <property type="entry name" value="Protein kinase-like (PK-like)"/>
    <property type="match status" value="1"/>
</dbReference>
<feature type="compositionally biased region" description="Low complexity" evidence="19">
    <location>
        <begin position="438"/>
        <end position="450"/>
    </location>
</feature>
<evidence type="ECO:0000256" key="5">
    <source>
        <dbReference type="ARBA" id="ARBA00022729"/>
    </source>
</evidence>
<dbReference type="Ensembl" id="ENSPMGT00000018661.1">
    <property type="protein sequence ID" value="ENSPMGP00000017481.1"/>
    <property type="gene ID" value="ENSPMGG00000012993.1"/>
</dbReference>
<dbReference type="InterPro" id="IPR017441">
    <property type="entry name" value="Protein_kinase_ATP_BS"/>
</dbReference>
<reference evidence="21" key="1">
    <citation type="submission" date="2025-08" db="UniProtKB">
        <authorList>
            <consortium name="Ensembl"/>
        </authorList>
    </citation>
    <scope>IDENTIFICATION</scope>
</reference>
<keyword evidence="22" id="KW-1185">Reference proteome</keyword>
<dbReference type="GO" id="GO:0005524">
    <property type="term" value="F:ATP binding"/>
    <property type="evidence" value="ECO:0007669"/>
    <property type="project" value="UniProtKB-UniRule"/>
</dbReference>
<dbReference type="InterPro" id="IPR000719">
    <property type="entry name" value="Prot_kinase_dom"/>
</dbReference>
<keyword evidence="7" id="KW-0418">Kinase</keyword>
<reference evidence="21" key="2">
    <citation type="submission" date="2025-09" db="UniProtKB">
        <authorList>
            <consortium name="Ensembl"/>
        </authorList>
    </citation>
    <scope>IDENTIFICATION</scope>
</reference>
<dbReference type="GO" id="GO:0004714">
    <property type="term" value="F:transmembrane receptor protein tyrosine kinase activity"/>
    <property type="evidence" value="ECO:0007669"/>
    <property type="project" value="UniProtKB-EC"/>
</dbReference>
<dbReference type="PROSITE" id="PS00107">
    <property type="entry name" value="PROTEIN_KINASE_ATP"/>
    <property type="match status" value="1"/>
</dbReference>
<comment type="catalytic activity">
    <reaction evidence="15 18">
        <text>L-tyrosyl-[protein] + ATP = O-phospho-L-tyrosyl-[protein] + ADP + H(+)</text>
        <dbReference type="Rhea" id="RHEA:10596"/>
        <dbReference type="Rhea" id="RHEA-COMP:10136"/>
        <dbReference type="Rhea" id="RHEA-COMP:20101"/>
        <dbReference type="ChEBI" id="CHEBI:15378"/>
        <dbReference type="ChEBI" id="CHEBI:30616"/>
        <dbReference type="ChEBI" id="CHEBI:46858"/>
        <dbReference type="ChEBI" id="CHEBI:61978"/>
        <dbReference type="ChEBI" id="CHEBI:456216"/>
        <dbReference type="EC" id="2.7.10.1"/>
    </reaction>
</comment>
<keyword evidence="8 17" id="KW-0067">ATP-binding</keyword>
<comment type="subcellular location">
    <subcellularLocation>
        <location evidence="1">Cell membrane</location>
        <topology evidence="1">Single-pass type I membrane protein</topology>
    </subcellularLocation>
</comment>
<dbReference type="Gene3D" id="3.30.200.20">
    <property type="entry name" value="Phosphorylase Kinase, domain 1"/>
    <property type="match status" value="1"/>
</dbReference>
<evidence type="ECO:0000256" key="16">
    <source>
        <dbReference type="ARBA" id="ARBA00063150"/>
    </source>
</evidence>
<dbReference type="CDD" id="cd05036">
    <property type="entry name" value="PTKc_ALK_LTK"/>
    <property type="match status" value="1"/>
</dbReference>
<dbReference type="EC" id="2.7.10.1" evidence="18"/>
<name>A0A3B4AM68_9GOBI</name>
<evidence type="ECO:0000256" key="19">
    <source>
        <dbReference type="SAM" id="MobiDB-lite"/>
    </source>
</evidence>
<dbReference type="InterPro" id="IPR011009">
    <property type="entry name" value="Kinase-like_dom_sf"/>
</dbReference>
<dbReference type="FunFam" id="3.30.200.20:FF:000117">
    <property type="entry name" value="Tyrosine-protein kinase receptor"/>
    <property type="match status" value="1"/>
</dbReference>
<keyword evidence="12" id="KW-1015">Disulfide bond</keyword>
<comment type="subunit">
    <text evidence="16">Homodimer; homodimerizes upon binding to alkal ligands (alkal1, alkal2a or alkal2b).</text>
</comment>
<dbReference type="AlphaFoldDB" id="A0A3B4AM68"/>
<keyword evidence="6 17" id="KW-0547">Nucleotide-binding</keyword>
<dbReference type="SMART" id="SM00219">
    <property type="entry name" value="TyrKc"/>
    <property type="match status" value="1"/>
</dbReference>
<dbReference type="InterPro" id="IPR050122">
    <property type="entry name" value="RTK"/>
</dbReference>
<feature type="compositionally biased region" description="Polar residues" evidence="19">
    <location>
        <begin position="489"/>
        <end position="512"/>
    </location>
</feature>
<evidence type="ECO:0000256" key="13">
    <source>
        <dbReference type="ARBA" id="ARBA00023170"/>
    </source>
</evidence>
<evidence type="ECO:0000256" key="15">
    <source>
        <dbReference type="ARBA" id="ARBA00051243"/>
    </source>
</evidence>
<evidence type="ECO:0000256" key="12">
    <source>
        <dbReference type="ARBA" id="ARBA00023157"/>
    </source>
</evidence>
<evidence type="ECO:0000256" key="9">
    <source>
        <dbReference type="ARBA" id="ARBA00022989"/>
    </source>
</evidence>
<evidence type="ECO:0000256" key="17">
    <source>
        <dbReference type="PROSITE-ProRule" id="PRU10141"/>
    </source>
</evidence>
<dbReference type="Gene3D" id="1.10.510.10">
    <property type="entry name" value="Transferase(Phosphotransferase) domain 1"/>
    <property type="match status" value="1"/>
</dbReference>
<dbReference type="PROSITE" id="PS00109">
    <property type="entry name" value="PROTEIN_KINASE_TYR"/>
    <property type="match status" value="1"/>
</dbReference>
<feature type="region of interest" description="Disordered" evidence="19">
    <location>
        <begin position="475"/>
        <end position="512"/>
    </location>
</feature>
<evidence type="ECO:0000256" key="6">
    <source>
        <dbReference type="ARBA" id="ARBA00022741"/>
    </source>
</evidence>
<evidence type="ECO:0000256" key="7">
    <source>
        <dbReference type="ARBA" id="ARBA00022777"/>
    </source>
</evidence>
<evidence type="ECO:0000256" key="18">
    <source>
        <dbReference type="RuleBase" id="RU000312"/>
    </source>
</evidence>
<dbReference type="PROSITE" id="PS00239">
    <property type="entry name" value="RECEPTOR_TYR_KIN_II"/>
    <property type="match status" value="1"/>
</dbReference>
<evidence type="ECO:0000256" key="1">
    <source>
        <dbReference type="ARBA" id="ARBA00004251"/>
    </source>
</evidence>
<keyword evidence="13 18" id="KW-0675">Receptor</keyword>
<evidence type="ECO:0000313" key="21">
    <source>
        <dbReference type="Ensembl" id="ENSPMGP00000017481.1"/>
    </source>
</evidence>
<dbReference type="GO" id="GO:0005886">
    <property type="term" value="C:plasma membrane"/>
    <property type="evidence" value="ECO:0007669"/>
    <property type="project" value="UniProtKB-SubCell"/>
</dbReference>
<keyword evidence="10" id="KW-0472">Membrane</keyword>
<feature type="domain" description="Protein kinase" evidence="20">
    <location>
        <begin position="137"/>
        <end position="413"/>
    </location>
</feature>
<evidence type="ECO:0000256" key="2">
    <source>
        <dbReference type="ARBA" id="ARBA00022475"/>
    </source>
</evidence>
<dbReference type="PROSITE" id="PS50011">
    <property type="entry name" value="PROTEIN_KINASE_DOM"/>
    <property type="match status" value="1"/>
</dbReference>
<keyword evidence="3" id="KW-0808">Transferase</keyword>
<evidence type="ECO:0000313" key="22">
    <source>
        <dbReference type="Proteomes" id="UP000261520"/>
    </source>
</evidence>
<dbReference type="InterPro" id="IPR008266">
    <property type="entry name" value="Tyr_kinase_AS"/>
</dbReference>
<dbReference type="InterPro" id="IPR001245">
    <property type="entry name" value="Ser-Thr/Tyr_kinase_cat_dom"/>
</dbReference>
<evidence type="ECO:0000256" key="3">
    <source>
        <dbReference type="ARBA" id="ARBA00022679"/>
    </source>
</evidence>
<sequence length="654" mass="73797">MSNLITHLLLPSSTPLMCTRPTPPSLFQAVCHLYSPHLHPSQAPITCTTQSPTTSSQEEQHLYPQTTTCIRDVAASAAVWYRRKNHLHAVRGRLQSPEYKLSKIRSSTIMTDYNPNYCFAGKATSLSELKEVPRKNITLLRALGHGAFGEVYEGQLLGMSADNSPMQVAIKTLPEICSEQDEMDFLMEALIMSKFSHENIVRCIGVSLNILPRFILLELMTGGDMKSFLRQHRPRSGHTSSLTMRELLRMARDIACGCRYLEENHFIHRDIAARNCLLTCPGPERVAKIGDFGMARDIYRASYYRKGGRAMLPVKWMPPEAFMEGIFTCKTDTWSFGVLLWEILSLGYMPYPCKTNQEVLEFVTSGGRMDPPKGCPGPVYRIMTQCWQHCPEHRPNFCTILERINYCTQDPDVINTPLPVEYGPAPEEDTVPRPSEQPSSSLTPLTSLSVPVPPAPQQLTKPQFLLHASQPFHHEAPEVTPRGTWLHPETQNQPHSRNNSSSGSQRLKNKTKNLWNPTYGSWVLESIRGKKALAHTHLHSGTSTVLSHRLPGVASGTLKGGMDLAKLQSFPCGNVNYAFDGQSYESENLPLAKAEVPVAKAGCHREDVVLCVFIFYFYEHYLYDLESKLFTFHMYRARGQPRLEYRTNKNRTLN</sequence>
<dbReference type="PRINTS" id="PR00109">
    <property type="entry name" value="TYRKINASE"/>
</dbReference>
<evidence type="ECO:0000256" key="14">
    <source>
        <dbReference type="ARBA" id="ARBA00023180"/>
    </source>
</evidence>
<dbReference type="GO" id="GO:0045664">
    <property type="term" value="P:regulation of neuron differentiation"/>
    <property type="evidence" value="ECO:0007669"/>
    <property type="project" value="TreeGrafter"/>
</dbReference>
<evidence type="ECO:0000256" key="10">
    <source>
        <dbReference type="ARBA" id="ARBA00023136"/>
    </source>
</evidence>
<dbReference type="Pfam" id="PF07714">
    <property type="entry name" value="PK_Tyr_Ser-Thr"/>
    <property type="match status" value="1"/>
</dbReference>
<keyword evidence="14" id="KW-0325">Glycoprotein</keyword>
<dbReference type="FunFam" id="1.10.510.10:FF:000113">
    <property type="entry name" value="Tyrosine-protein kinase receptor"/>
    <property type="match status" value="1"/>
</dbReference>
<keyword evidence="9" id="KW-1133">Transmembrane helix</keyword>
<comment type="similarity">
    <text evidence="18">Belongs to the protein kinase superfamily. Tyr protein kinase family. Insulin receptor subfamily.</text>
</comment>
<keyword evidence="5" id="KW-0732">Signal</keyword>
<evidence type="ECO:0000256" key="4">
    <source>
        <dbReference type="ARBA" id="ARBA00022692"/>
    </source>
</evidence>
<dbReference type="GO" id="GO:0043235">
    <property type="term" value="C:receptor complex"/>
    <property type="evidence" value="ECO:0007669"/>
    <property type="project" value="TreeGrafter"/>
</dbReference>
<evidence type="ECO:0000259" key="20">
    <source>
        <dbReference type="PROSITE" id="PS50011"/>
    </source>
</evidence>
<dbReference type="GO" id="GO:0042127">
    <property type="term" value="P:regulation of cell population proliferation"/>
    <property type="evidence" value="ECO:0007669"/>
    <property type="project" value="TreeGrafter"/>
</dbReference>
<feature type="binding site" evidence="17">
    <location>
        <position position="171"/>
    </location>
    <ligand>
        <name>ATP</name>
        <dbReference type="ChEBI" id="CHEBI:30616"/>
    </ligand>
</feature>
<keyword evidence="18" id="KW-0597">Phosphoprotein</keyword>
<protein>
    <recommendedName>
        <fullName evidence="18">Tyrosine-protein kinase receptor</fullName>
        <ecNumber evidence="18">2.7.10.1</ecNumber>
    </recommendedName>
</protein>
<dbReference type="PANTHER" id="PTHR24416:SF627">
    <property type="entry name" value="TYROSINE-PROTEIN KINASE RECEPTOR"/>
    <property type="match status" value="1"/>
</dbReference>
<evidence type="ECO:0000256" key="11">
    <source>
        <dbReference type="ARBA" id="ARBA00023137"/>
    </source>
</evidence>
<keyword evidence="11" id="KW-0829">Tyrosine-protein kinase</keyword>
<keyword evidence="4 18" id="KW-0812">Transmembrane</keyword>
<evidence type="ECO:0000256" key="8">
    <source>
        <dbReference type="ARBA" id="ARBA00022840"/>
    </source>
</evidence>
<dbReference type="PANTHER" id="PTHR24416">
    <property type="entry name" value="TYROSINE-PROTEIN KINASE RECEPTOR"/>
    <property type="match status" value="1"/>
</dbReference>
<keyword evidence="2" id="KW-1003">Cell membrane</keyword>
<dbReference type="InterPro" id="IPR020635">
    <property type="entry name" value="Tyr_kinase_cat_dom"/>
</dbReference>
<dbReference type="GO" id="GO:0007169">
    <property type="term" value="P:cell surface receptor protein tyrosine kinase signaling pathway"/>
    <property type="evidence" value="ECO:0007669"/>
    <property type="project" value="InterPro"/>
</dbReference>
<proteinExistence type="inferred from homology"/>
<dbReference type="InterPro" id="IPR002011">
    <property type="entry name" value="Tyr_kinase_rcpt_2_CS"/>
</dbReference>
<organism evidence="21 22">
    <name type="scientific">Periophthalmus magnuspinnatus</name>
    <dbReference type="NCBI Taxonomy" id="409849"/>
    <lineage>
        <taxon>Eukaryota</taxon>
        <taxon>Metazoa</taxon>
        <taxon>Chordata</taxon>
        <taxon>Craniata</taxon>
        <taxon>Vertebrata</taxon>
        <taxon>Euteleostomi</taxon>
        <taxon>Actinopterygii</taxon>
        <taxon>Neopterygii</taxon>
        <taxon>Teleostei</taxon>
        <taxon>Neoteleostei</taxon>
        <taxon>Acanthomorphata</taxon>
        <taxon>Gobiaria</taxon>
        <taxon>Gobiiformes</taxon>
        <taxon>Gobioidei</taxon>
        <taxon>Gobiidae</taxon>
        <taxon>Oxudercinae</taxon>
        <taxon>Periophthalmus</taxon>
    </lineage>
</organism>
<accession>A0A3B4AM68</accession>
<dbReference type="Proteomes" id="UP000261520">
    <property type="component" value="Unplaced"/>
</dbReference>